<name>A0ABZ2BHA7_9HYPH</name>
<reference evidence="1" key="1">
    <citation type="submission" date="2023-08" db="EMBL/GenBank/DDBJ databases">
        <title>Complete genome sequence of Sinorhizobium chiapanecum ITTG S70 isolated from Acaciella angustissima nodules in Chiapas-Mexico.</title>
        <authorList>
            <person name="Rincon-Rosales R."/>
            <person name="Rogel M.A."/>
            <person name="Rincon-Medina C.I."/>
            <person name="Guerrero G."/>
            <person name="Manzano-Gomez L.A."/>
            <person name="Lopez-Lopez A."/>
            <person name="Rincon Molina F.A."/>
            <person name="Martinez-Romero E."/>
        </authorList>
    </citation>
    <scope>NUCLEOTIDE SEQUENCE</scope>
    <source>
        <strain evidence="1">ITTG S70</strain>
    </source>
</reference>
<organism evidence="1 2">
    <name type="scientific">Sinorhizobium chiapasense</name>
    <dbReference type="NCBI Taxonomy" id="501572"/>
    <lineage>
        <taxon>Bacteria</taxon>
        <taxon>Pseudomonadati</taxon>
        <taxon>Pseudomonadota</taxon>
        <taxon>Alphaproteobacteria</taxon>
        <taxon>Hyphomicrobiales</taxon>
        <taxon>Rhizobiaceae</taxon>
        <taxon>Sinorhizobium/Ensifer group</taxon>
        <taxon>Sinorhizobium</taxon>
    </lineage>
</organism>
<protein>
    <submittedName>
        <fullName evidence="1">Uncharacterized protein</fullName>
    </submittedName>
</protein>
<accession>A0ABZ2BHA7</accession>
<evidence type="ECO:0000313" key="2">
    <source>
        <dbReference type="Proteomes" id="UP001432360"/>
    </source>
</evidence>
<gene>
    <name evidence="1" type="ORF">RB548_09045</name>
</gene>
<dbReference type="Proteomes" id="UP001432360">
    <property type="component" value="Chromosome"/>
</dbReference>
<sequence length="88" mass="10236">MAEYIVGRETVARVTPEIWLGQYWYSVRTLRGEDTGLTRARAGEFLRNQALGNPSQVFRRRCWLAMEEHGISGMDADNDVDLNYNRRE</sequence>
<proteinExistence type="predicted"/>
<keyword evidence="2" id="KW-1185">Reference proteome</keyword>
<dbReference type="RefSeq" id="WP_331374595.1">
    <property type="nucleotide sequence ID" value="NZ_CP133148.1"/>
</dbReference>
<dbReference type="EMBL" id="CP133148">
    <property type="protein sequence ID" value="WVT05517.1"/>
    <property type="molecule type" value="Genomic_DNA"/>
</dbReference>
<evidence type="ECO:0000313" key="1">
    <source>
        <dbReference type="EMBL" id="WVT05517.1"/>
    </source>
</evidence>